<dbReference type="OrthoDB" id="9808814at2"/>
<dbReference type="InterPro" id="IPR036291">
    <property type="entry name" value="NAD(P)-bd_dom_sf"/>
</dbReference>
<comment type="similarity">
    <text evidence="1">Belongs to the short-chain dehydrogenases/reductases (SDR) family.</text>
</comment>
<evidence type="ECO:0000256" key="2">
    <source>
        <dbReference type="ARBA" id="ARBA00023002"/>
    </source>
</evidence>
<evidence type="ECO:0000313" key="4">
    <source>
        <dbReference type="EMBL" id="SHE36213.1"/>
    </source>
</evidence>
<dbReference type="InterPro" id="IPR001509">
    <property type="entry name" value="Epimerase_deHydtase"/>
</dbReference>
<dbReference type="AlphaFoldDB" id="A0A1M4SVL8"/>
<dbReference type="EMBL" id="FQVI01000001">
    <property type="protein sequence ID" value="SHE36213.1"/>
    <property type="molecule type" value="Genomic_DNA"/>
</dbReference>
<dbReference type="Pfam" id="PF13561">
    <property type="entry name" value="adh_short_C2"/>
    <property type="match status" value="1"/>
</dbReference>
<dbReference type="Gene3D" id="3.40.50.720">
    <property type="entry name" value="NAD(P)-binding Rossmann-like Domain"/>
    <property type="match status" value="1"/>
</dbReference>
<proteinExistence type="inferred from homology"/>
<dbReference type="Pfam" id="PF01370">
    <property type="entry name" value="Epimerase"/>
    <property type="match status" value="1"/>
</dbReference>
<dbReference type="STRING" id="1122155.SAMN02745158_00285"/>
<gene>
    <name evidence="4" type="ORF">SAMN02745158_00285</name>
</gene>
<dbReference type="PANTHER" id="PTHR24321:SF8">
    <property type="entry name" value="ESTRADIOL 17-BETA-DEHYDROGENASE 8-RELATED"/>
    <property type="match status" value="1"/>
</dbReference>
<evidence type="ECO:0000256" key="1">
    <source>
        <dbReference type="ARBA" id="ARBA00006484"/>
    </source>
</evidence>
<dbReference type="PRINTS" id="PR00081">
    <property type="entry name" value="GDHRDH"/>
</dbReference>
<dbReference type="Proteomes" id="UP000184245">
    <property type="component" value="Unassembled WGS sequence"/>
</dbReference>
<evidence type="ECO:0000313" key="5">
    <source>
        <dbReference type="Proteomes" id="UP000184245"/>
    </source>
</evidence>
<dbReference type="RefSeq" id="WP_072848450.1">
    <property type="nucleotide sequence ID" value="NZ_FQVI01000001.1"/>
</dbReference>
<keyword evidence="2" id="KW-0560">Oxidoreductase</keyword>
<name>A0A1M4SVL8_9CLOT</name>
<sequence>MKDLLGYKDKICVVTGASSGMGKACAGELAVLGAKVYALDIVPPQIDGICEFVKINMGDKASIDGAFAHLPETIHKFFSFAGVSGEKTSPRETISINYLGNKYIMEEYLRERIPEQGAVMMCTSVGANRWYSETNKPELEALVHARDWEEAEKVLDIICEDLQKGNAYTYSKRALGYFTTLFACQMAGKNVRVNCLKPGNTRSGLTDEFVERYLRLHPGETIEDYHKANGLRPIAEPREMAEPAIFLNSDMASYISGAELIVDYATDAAVLSGIEKEDRWTGRKLVHTYA</sequence>
<feature type="domain" description="NAD-dependent epimerase/dehydratase" evidence="3">
    <location>
        <begin position="13"/>
        <end position="124"/>
    </location>
</feature>
<dbReference type="PANTHER" id="PTHR24321">
    <property type="entry name" value="DEHYDROGENASES, SHORT CHAIN"/>
    <property type="match status" value="1"/>
</dbReference>
<dbReference type="InterPro" id="IPR002347">
    <property type="entry name" value="SDR_fam"/>
</dbReference>
<dbReference type="GO" id="GO:0016491">
    <property type="term" value="F:oxidoreductase activity"/>
    <property type="evidence" value="ECO:0007669"/>
    <property type="project" value="UniProtKB-KW"/>
</dbReference>
<evidence type="ECO:0000259" key="3">
    <source>
        <dbReference type="Pfam" id="PF01370"/>
    </source>
</evidence>
<reference evidence="4 5" key="1">
    <citation type="submission" date="2016-11" db="EMBL/GenBank/DDBJ databases">
        <authorList>
            <person name="Jaros S."/>
            <person name="Januszkiewicz K."/>
            <person name="Wedrychowicz H."/>
        </authorList>
    </citation>
    <scope>NUCLEOTIDE SEQUENCE [LARGE SCALE GENOMIC DNA]</scope>
    <source>
        <strain evidence="4 5">DSM 17459</strain>
    </source>
</reference>
<dbReference type="SUPFAM" id="SSF51735">
    <property type="entry name" value="NAD(P)-binding Rossmann-fold domains"/>
    <property type="match status" value="1"/>
</dbReference>
<organism evidence="4 5">
    <name type="scientific">Lactonifactor longoviformis DSM 17459</name>
    <dbReference type="NCBI Taxonomy" id="1122155"/>
    <lineage>
        <taxon>Bacteria</taxon>
        <taxon>Bacillati</taxon>
        <taxon>Bacillota</taxon>
        <taxon>Clostridia</taxon>
        <taxon>Eubacteriales</taxon>
        <taxon>Clostridiaceae</taxon>
        <taxon>Lactonifactor</taxon>
    </lineage>
</organism>
<keyword evidence="5" id="KW-1185">Reference proteome</keyword>
<accession>A0A1M4SVL8</accession>
<protein>
    <submittedName>
        <fullName evidence="4">NAD(P)-dependent dehydrogenase, short-chain alcohol dehydrogenase family</fullName>
    </submittedName>
</protein>